<name>A0A2G3DUX7_9FIRM</name>
<protein>
    <submittedName>
        <fullName evidence="1">Uncharacterized protein</fullName>
    </submittedName>
</protein>
<reference evidence="1 2" key="2">
    <citation type="submission" date="2017-10" db="EMBL/GenBank/DDBJ databases">
        <authorList>
            <person name="Banno H."/>
            <person name="Chua N.-H."/>
        </authorList>
    </citation>
    <scope>NUCLEOTIDE SEQUENCE [LARGE SCALE GENOMIC DNA]</scope>
    <source>
        <strain evidence="1 2">JK626</strain>
    </source>
</reference>
<dbReference type="AlphaFoldDB" id="A0A2G3DUX7"/>
<dbReference type="Proteomes" id="UP000225889">
    <property type="component" value="Unassembled WGS sequence"/>
</dbReference>
<sequence>MKKKHQILILIIFILFLFIKTQMDFNPSIKVLLSIIDFSESTLTSSDYLAYGIDLKDLFRNYTNSDINYKGSAYIKKVKGFPYSISGSIEGQRSPEQKKFSCESNLNVLVLNVGMLNAYAEDDTVYLVAPMLGGLSYGFDTNDDLFPKAPNLNYDITREWFHENKMNIWNFVRSIDIKETDQFFIDSDGTKAKEYAITIPQGEGDFIWELLGVDAPDHDIKCSLFLDKWCHTRKVIFDLSYKTEGAYIAIYGNDCNSMEIYAPLPDDESFTCTIKRDGTNNYTNAYINNITYSTSGGNIFSIDSNGYLNYTEEGFKLELSDIQVKKNNEVLAEGYVKGRISKDENMGDVFENAGVDFSNVKVIDWDTIKNDTASFIDDVIEQARKNVDLFDF</sequence>
<comment type="caution">
    <text evidence="1">The sequence shown here is derived from an EMBL/GenBank/DDBJ whole genome shotgun (WGS) entry which is preliminary data.</text>
</comment>
<organism evidence="1 2">
    <name type="scientific">Pseudobutyrivibrio ruminis</name>
    <dbReference type="NCBI Taxonomy" id="46206"/>
    <lineage>
        <taxon>Bacteria</taxon>
        <taxon>Bacillati</taxon>
        <taxon>Bacillota</taxon>
        <taxon>Clostridia</taxon>
        <taxon>Lachnospirales</taxon>
        <taxon>Lachnospiraceae</taxon>
        <taxon>Pseudobutyrivibrio</taxon>
    </lineage>
</organism>
<evidence type="ECO:0000313" key="1">
    <source>
        <dbReference type="EMBL" id="PHU34731.1"/>
    </source>
</evidence>
<proteinExistence type="predicted"/>
<evidence type="ECO:0000313" key="2">
    <source>
        <dbReference type="Proteomes" id="UP000225889"/>
    </source>
</evidence>
<reference evidence="1 2" key="1">
    <citation type="submission" date="2017-10" db="EMBL/GenBank/DDBJ databases">
        <title>Resolving the taxonomy of Roseburia spp., Eubacterium rectale and Agathobacter spp. through phylogenomic analysis.</title>
        <authorList>
            <person name="Sheridan P.O."/>
            <person name="Walker A.W."/>
            <person name="Duncan S.H."/>
            <person name="Scott K.P."/>
            <person name="Toole P.W.O."/>
            <person name="Luis P."/>
            <person name="Flint H.J."/>
        </authorList>
    </citation>
    <scope>NUCLEOTIDE SEQUENCE [LARGE SCALE GENOMIC DNA]</scope>
    <source>
        <strain evidence="1 2">JK626</strain>
    </source>
</reference>
<dbReference type="RefSeq" id="WP_099392081.1">
    <property type="nucleotide sequence ID" value="NZ_PDYF01000013.1"/>
</dbReference>
<gene>
    <name evidence="1" type="ORF">CSX01_08530</name>
</gene>
<dbReference type="EMBL" id="PDYF01000013">
    <property type="protein sequence ID" value="PHU34731.1"/>
    <property type="molecule type" value="Genomic_DNA"/>
</dbReference>
<accession>A0A2G3DUX7</accession>